<dbReference type="RefSeq" id="WP_084275462.1">
    <property type="nucleotide sequence ID" value="NZ_AP026671.1"/>
</dbReference>
<dbReference type="NCBIfam" id="NF010507">
    <property type="entry name" value="PRK13922.10-6"/>
    <property type="match status" value="1"/>
</dbReference>
<dbReference type="InterPro" id="IPR055342">
    <property type="entry name" value="MreC_beta-barrel_core"/>
</dbReference>
<dbReference type="PANTHER" id="PTHR34138">
    <property type="entry name" value="CELL SHAPE-DETERMINING PROTEIN MREC"/>
    <property type="match status" value="1"/>
</dbReference>
<dbReference type="InterPro" id="IPR007221">
    <property type="entry name" value="MreC"/>
</dbReference>
<dbReference type="GO" id="GO:0008360">
    <property type="term" value="P:regulation of cell shape"/>
    <property type="evidence" value="ECO:0007669"/>
    <property type="project" value="InterPro"/>
</dbReference>
<keyword evidence="1" id="KW-0175">Coiled coil</keyword>
<dbReference type="Proteomes" id="UP000192602">
    <property type="component" value="Unassembled WGS sequence"/>
</dbReference>
<evidence type="ECO:0000259" key="2">
    <source>
        <dbReference type="Pfam" id="PF04085"/>
    </source>
</evidence>
<dbReference type="InterPro" id="IPR042175">
    <property type="entry name" value="Cell/Rod_MreC_2"/>
</dbReference>
<evidence type="ECO:0000313" key="3">
    <source>
        <dbReference type="EMBL" id="SMC09222.1"/>
    </source>
</evidence>
<accession>A0A1W1WSP7</accession>
<feature type="coiled-coil region" evidence="1">
    <location>
        <begin position="54"/>
        <end position="84"/>
    </location>
</feature>
<dbReference type="EMBL" id="FWWZ01000001">
    <property type="protein sequence ID" value="SMC09222.1"/>
    <property type="molecule type" value="Genomic_DNA"/>
</dbReference>
<evidence type="ECO:0000256" key="1">
    <source>
        <dbReference type="SAM" id="Coils"/>
    </source>
</evidence>
<dbReference type="GO" id="GO:0005886">
    <property type="term" value="C:plasma membrane"/>
    <property type="evidence" value="ECO:0007669"/>
    <property type="project" value="TreeGrafter"/>
</dbReference>
<dbReference type="PANTHER" id="PTHR34138:SF1">
    <property type="entry name" value="CELL SHAPE-DETERMINING PROTEIN MREC"/>
    <property type="match status" value="1"/>
</dbReference>
<keyword evidence="4" id="KW-1185">Reference proteome</keyword>
<proteinExistence type="predicted"/>
<dbReference type="AlphaFoldDB" id="A0A1W1WSP7"/>
<evidence type="ECO:0000313" key="4">
    <source>
        <dbReference type="Proteomes" id="UP000192602"/>
    </source>
</evidence>
<gene>
    <name evidence="3" type="ORF">SAMN05660197_1028</name>
</gene>
<reference evidence="4" key="1">
    <citation type="submission" date="2017-04" db="EMBL/GenBank/DDBJ databases">
        <authorList>
            <person name="Varghese N."/>
            <person name="Submissions S."/>
        </authorList>
    </citation>
    <scope>NUCLEOTIDE SEQUENCE [LARGE SCALE GENOMIC DNA]</scope>
    <source>
        <strain evidence="4">DSM 16512</strain>
    </source>
</reference>
<dbReference type="STRING" id="1069081.SAMN05660197_1028"/>
<name>A0A1W1WSP7_9BACT</name>
<sequence>MIKRVGFVIAALLLALLFFEIDSHLRNAILTSTNFIKSTVVKTLDNIDAFFYKYLNQADKIAQLQRENRELQKSQLLVADLQQHLQSLMHDCNISLPYKVDLRYVRALAYEKFGDFTALWLDTKLQSQNIAGLLKGEYVAGIAIEKNGKTLALLNGNTKCSYGVIIGEKAQGVATGSGDNRFVIVKYIPNYENFHVGQQVVTSGLDKIFVYGLKVGVVIKIWQEGSYKVAKVRTFANLSHPRFFWLMKL</sequence>
<protein>
    <submittedName>
        <fullName evidence="3">Rod shape-determining protein MreC</fullName>
    </submittedName>
</protein>
<organism evidence="3 4">
    <name type="scientific">Nitratiruptor tergarcus DSM 16512</name>
    <dbReference type="NCBI Taxonomy" id="1069081"/>
    <lineage>
        <taxon>Bacteria</taxon>
        <taxon>Pseudomonadati</taxon>
        <taxon>Campylobacterota</taxon>
        <taxon>Epsilonproteobacteria</taxon>
        <taxon>Nautiliales</taxon>
        <taxon>Nitratiruptoraceae</taxon>
        <taxon>Nitratiruptor</taxon>
    </lineage>
</organism>
<dbReference type="Pfam" id="PF04085">
    <property type="entry name" value="MreC"/>
    <property type="match status" value="1"/>
</dbReference>
<dbReference type="OrthoDB" id="5372414at2"/>
<feature type="domain" description="Rod shape-determining protein MreC beta-barrel core" evidence="2">
    <location>
        <begin position="157"/>
        <end position="242"/>
    </location>
</feature>
<dbReference type="Gene3D" id="2.40.10.350">
    <property type="entry name" value="Rod shape-determining protein MreC, domain 2"/>
    <property type="match status" value="1"/>
</dbReference>